<accession>A0A9J5XA81</accession>
<comment type="caution">
    <text evidence="2">The sequence shown here is derived from an EMBL/GenBank/DDBJ whole genome shotgun (WGS) entry which is preliminary data.</text>
</comment>
<dbReference type="EMBL" id="JACXVP010000009">
    <property type="protein sequence ID" value="KAG5584714.1"/>
    <property type="molecule type" value="Genomic_DNA"/>
</dbReference>
<evidence type="ECO:0000256" key="1">
    <source>
        <dbReference type="SAM" id="MobiDB-lite"/>
    </source>
</evidence>
<proteinExistence type="predicted"/>
<evidence type="ECO:0000313" key="2">
    <source>
        <dbReference type="EMBL" id="KAG5584714.1"/>
    </source>
</evidence>
<dbReference type="AlphaFoldDB" id="A0A9J5XA81"/>
<organism evidence="2 3">
    <name type="scientific">Solanum commersonii</name>
    <name type="common">Commerson's wild potato</name>
    <name type="synonym">Commerson's nightshade</name>
    <dbReference type="NCBI Taxonomy" id="4109"/>
    <lineage>
        <taxon>Eukaryota</taxon>
        <taxon>Viridiplantae</taxon>
        <taxon>Streptophyta</taxon>
        <taxon>Embryophyta</taxon>
        <taxon>Tracheophyta</taxon>
        <taxon>Spermatophyta</taxon>
        <taxon>Magnoliopsida</taxon>
        <taxon>eudicotyledons</taxon>
        <taxon>Gunneridae</taxon>
        <taxon>Pentapetalae</taxon>
        <taxon>asterids</taxon>
        <taxon>lamiids</taxon>
        <taxon>Solanales</taxon>
        <taxon>Solanaceae</taxon>
        <taxon>Solanoideae</taxon>
        <taxon>Solaneae</taxon>
        <taxon>Solanum</taxon>
    </lineage>
</organism>
<sequence length="122" mass="13968">MVNFQTIGEGKRRYMTRNESHKLIVDALAANKVQTERNRRRRRNGHMPDEEPTSTPLHIGSSEIDFDDIARAIVKRKKETEVERVKEKGGHMLVNKTPMKKESVIKRATMKLKPVKGPGPPI</sequence>
<feature type="region of interest" description="Disordered" evidence="1">
    <location>
        <begin position="34"/>
        <end position="62"/>
    </location>
</feature>
<protein>
    <submittedName>
        <fullName evidence="2">Uncharacterized protein</fullName>
    </submittedName>
</protein>
<gene>
    <name evidence="2" type="ORF">H5410_045148</name>
</gene>
<name>A0A9J5XA81_SOLCO</name>
<reference evidence="2 3" key="1">
    <citation type="submission" date="2020-09" db="EMBL/GenBank/DDBJ databases">
        <title>De no assembly of potato wild relative species, Solanum commersonii.</title>
        <authorList>
            <person name="Cho K."/>
        </authorList>
    </citation>
    <scope>NUCLEOTIDE SEQUENCE [LARGE SCALE GENOMIC DNA]</scope>
    <source>
        <strain evidence="2">LZ3.2</strain>
        <tissue evidence="2">Leaf</tissue>
    </source>
</reference>
<evidence type="ECO:0000313" key="3">
    <source>
        <dbReference type="Proteomes" id="UP000824120"/>
    </source>
</evidence>
<dbReference type="Proteomes" id="UP000824120">
    <property type="component" value="Chromosome 9"/>
</dbReference>
<keyword evidence="3" id="KW-1185">Reference proteome</keyword>